<dbReference type="PANTHER" id="PTHR10655:SF17">
    <property type="entry name" value="LYSOPHOSPHOLIPASE-LIKE PROTEIN 1"/>
    <property type="match status" value="1"/>
</dbReference>
<accession>A0A1I7NR25</accession>
<dbReference type="Gene3D" id="3.40.50.1820">
    <property type="entry name" value="alpha/beta hydrolase"/>
    <property type="match status" value="1"/>
</dbReference>
<proteinExistence type="inferred from homology"/>
<gene>
    <name evidence="4" type="ORF">SAMN04488557_3003</name>
</gene>
<dbReference type="InterPro" id="IPR003140">
    <property type="entry name" value="PLipase/COase/thioEstase"/>
</dbReference>
<dbReference type="Pfam" id="PF02230">
    <property type="entry name" value="Abhydrolase_2"/>
    <property type="match status" value="1"/>
</dbReference>
<name>A0A1I7NR25_9HYPH</name>
<evidence type="ECO:0000313" key="4">
    <source>
        <dbReference type="EMBL" id="SFV37119.1"/>
    </source>
</evidence>
<evidence type="ECO:0000313" key="5">
    <source>
        <dbReference type="Proteomes" id="UP000199423"/>
    </source>
</evidence>
<dbReference type="Proteomes" id="UP000199423">
    <property type="component" value="Unassembled WGS sequence"/>
</dbReference>
<comment type="similarity">
    <text evidence="1">Belongs to the AB hydrolase superfamily. AB hydrolase 2 family.</text>
</comment>
<sequence length="214" mass="22448">MTTLTTDLIRAGAPIGAARAAMIMVHGRGASAEGILGLADAFDARDVAYVAPQADGGSWYPYSFMSPISQNEPYLSRALETLGGVVEDLHRQSMPSERIVLLGFSQGACLAVEFAARNARRFGGVVALSGGLIGPEGMKRNDAGTLAGTPVFLGCSDVDSHIPLARVHESTAVLTKLGGDVTEKIYRGMGHTIIQDEVDHVKKILAGIGSPESR</sequence>
<dbReference type="EMBL" id="FPCH01000003">
    <property type="protein sequence ID" value="SFV37119.1"/>
    <property type="molecule type" value="Genomic_DNA"/>
</dbReference>
<protein>
    <submittedName>
        <fullName evidence="4">Phospholipase/carboxylesterase</fullName>
    </submittedName>
</protein>
<dbReference type="InterPro" id="IPR029058">
    <property type="entry name" value="AB_hydrolase_fold"/>
</dbReference>
<evidence type="ECO:0000256" key="2">
    <source>
        <dbReference type="ARBA" id="ARBA00022801"/>
    </source>
</evidence>
<dbReference type="RefSeq" id="WP_092868534.1">
    <property type="nucleotide sequence ID" value="NZ_FPCH01000003.1"/>
</dbReference>
<dbReference type="InterPro" id="IPR050565">
    <property type="entry name" value="LYPA1-2/EST-like"/>
</dbReference>
<evidence type="ECO:0000256" key="1">
    <source>
        <dbReference type="ARBA" id="ARBA00006499"/>
    </source>
</evidence>
<reference evidence="5" key="1">
    <citation type="submission" date="2016-10" db="EMBL/GenBank/DDBJ databases">
        <authorList>
            <person name="Varghese N."/>
            <person name="Submissions S."/>
        </authorList>
    </citation>
    <scope>NUCLEOTIDE SEQUENCE [LARGE SCALE GENOMIC DNA]</scope>
    <source>
        <strain evidence="5">DSM 1565</strain>
    </source>
</reference>
<dbReference type="PANTHER" id="PTHR10655">
    <property type="entry name" value="LYSOPHOSPHOLIPASE-RELATED"/>
    <property type="match status" value="1"/>
</dbReference>
<keyword evidence="2" id="KW-0378">Hydrolase</keyword>
<evidence type="ECO:0000259" key="3">
    <source>
        <dbReference type="Pfam" id="PF02230"/>
    </source>
</evidence>
<dbReference type="AlphaFoldDB" id="A0A1I7NR25"/>
<dbReference type="OrthoDB" id="9801763at2"/>
<dbReference type="STRING" id="51670.SAMN04488557_3003"/>
<keyword evidence="5" id="KW-1185">Reference proteome</keyword>
<dbReference type="SUPFAM" id="SSF53474">
    <property type="entry name" value="alpha/beta-Hydrolases"/>
    <property type="match status" value="1"/>
</dbReference>
<dbReference type="GO" id="GO:0016787">
    <property type="term" value="F:hydrolase activity"/>
    <property type="evidence" value="ECO:0007669"/>
    <property type="project" value="UniProtKB-KW"/>
</dbReference>
<feature type="domain" description="Phospholipase/carboxylesterase/thioesterase" evidence="3">
    <location>
        <begin position="14"/>
        <end position="205"/>
    </location>
</feature>
<organism evidence="4 5">
    <name type="scientific">Hyphomicrobium facile</name>
    <dbReference type="NCBI Taxonomy" id="51670"/>
    <lineage>
        <taxon>Bacteria</taxon>
        <taxon>Pseudomonadati</taxon>
        <taxon>Pseudomonadota</taxon>
        <taxon>Alphaproteobacteria</taxon>
        <taxon>Hyphomicrobiales</taxon>
        <taxon>Hyphomicrobiaceae</taxon>
        <taxon>Hyphomicrobium</taxon>
    </lineage>
</organism>